<keyword evidence="2" id="KW-1185">Reference proteome</keyword>
<evidence type="ECO:0000313" key="2">
    <source>
        <dbReference type="Proteomes" id="UP000003704"/>
    </source>
</evidence>
<sequence length="118" mass="14109">MVMADDDFIKFMTELLFWNCQQYQWLEEHRLCKLQENHLSMIKSCIKGGADITATNDKGQTVFDCLNQQDCLHLEQWLAENVESFKPHQREPIEQVLMKRLLERKELQTVTKRKRLVL</sequence>
<name>I7ZHW4_9GAMM</name>
<proteinExistence type="predicted"/>
<gene>
    <name evidence="1" type="ORF">WQQ_14840</name>
</gene>
<reference evidence="1 2" key="1">
    <citation type="journal article" date="2012" name="J. Bacteriol.">
        <title>Genome Sequence of n-Alkane-Degrading Hydrocarboniphaga effusa Strain AP103T (ATCC BAA-332T).</title>
        <authorList>
            <person name="Chang H.K."/>
            <person name="Zylstra G.J."/>
            <person name="Chae J.C."/>
        </authorList>
    </citation>
    <scope>NUCLEOTIDE SEQUENCE [LARGE SCALE GENOMIC DNA]</scope>
    <source>
        <strain evidence="1 2">AP103</strain>
    </source>
</reference>
<dbReference type="EMBL" id="AKGD01000001">
    <property type="protein sequence ID" value="EIT71347.1"/>
    <property type="molecule type" value="Genomic_DNA"/>
</dbReference>
<dbReference type="Proteomes" id="UP000003704">
    <property type="component" value="Unassembled WGS sequence"/>
</dbReference>
<protein>
    <submittedName>
        <fullName evidence="1">Uncharacterized protein</fullName>
    </submittedName>
</protein>
<comment type="caution">
    <text evidence="1">The sequence shown here is derived from an EMBL/GenBank/DDBJ whole genome shotgun (WGS) entry which is preliminary data.</text>
</comment>
<dbReference type="AlphaFoldDB" id="I7ZHW4"/>
<organism evidence="1 2">
    <name type="scientific">Hydrocarboniphaga effusa AP103</name>
    <dbReference type="NCBI Taxonomy" id="1172194"/>
    <lineage>
        <taxon>Bacteria</taxon>
        <taxon>Pseudomonadati</taxon>
        <taxon>Pseudomonadota</taxon>
        <taxon>Gammaproteobacteria</taxon>
        <taxon>Nevskiales</taxon>
        <taxon>Nevskiaceae</taxon>
        <taxon>Hydrocarboniphaga</taxon>
    </lineage>
</organism>
<evidence type="ECO:0000313" key="1">
    <source>
        <dbReference type="EMBL" id="EIT71347.1"/>
    </source>
</evidence>
<accession>I7ZHW4</accession>